<evidence type="ECO:0000313" key="1">
    <source>
        <dbReference type="EMBL" id="MDF9747940.1"/>
    </source>
</evidence>
<accession>A0A9Q4L0V2</accession>
<sequence length="62" mass="6995">MLWRVGTVVKKVSQKKADIADSIKGGRLADIQGKVEGVPPTDLRYNTKEARDWSWSEYGEET</sequence>
<organism evidence="1 2">
    <name type="scientific">Natrinema salsiterrestre</name>
    <dbReference type="NCBI Taxonomy" id="2950540"/>
    <lineage>
        <taxon>Archaea</taxon>
        <taxon>Methanobacteriati</taxon>
        <taxon>Methanobacteriota</taxon>
        <taxon>Stenosarchaea group</taxon>
        <taxon>Halobacteria</taxon>
        <taxon>Halobacteriales</taxon>
        <taxon>Natrialbaceae</taxon>
        <taxon>Natrinema</taxon>
    </lineage>
</organism>
<dbReference type="EMBL" id="JAMQOT010000010">
    <property type="protein sequence ID" value="MDF9747940.1"/>
    <property type="molecule type" value="Genomic_DNA"/>
</dbReference>
<dbReference type="Proteomes" id="UP001154061">
    <property type="component" value="Unassembled WGS sequence"/>
</dbReference>
<reference evidence="1" key="1">
    <citation type="submission" date="2022-06" db="EMBL/GenBank/DDBJ databases">
        <title>Natrinema sp. a new haloarchaeum isolate from saline soil.</title>
        <authorList>
            <person name="Strakova D."/>
            <person name="Galisteo C."/>
            <person name="Sanchez-Porro C."/>
            <person name="Ventosa A."/>
        </authorList>
    </citation>
    <scope>NUCLEOTIDE SEQUENCE</scope>
    <source>
        <strain evidence="1">S1CR25-10</strain>
    </source>
</reference>
<keyword evidence="2" id="KW-1185">Reference proteome</keyword>
<comment type="caution">
    <text evidence="1">The sequence shown here is derived from an EMBL/GenBank/DDBJ whole genome shotgun (WGS) entry which is preliminary data.</text>
</comment>
<proteinExistence type="predicted"/>
<gene>
    <name evidence="1" type="ORF">NDI89_20410</name>
</gene>
<protein>
    <submittedName>
        <fullName evidence="1">Uncharacterized protein</fullName>
    </submittedName>
</protein>
<dbReference type="RefSeq" id="WP_277524424.1">
    <property type="nucleotide sequence ID" value="NZ_JAMQOT010000010.1"/>
</dbReference>
<name>A0A9Q4L0V2_9EURY</name>
<evidence type="ECO:0000313" key="2">
    <source>
        <dbReference type="Proteomes" id="UP001154061"/>
    </source>
</evidence>
<dbReference type="AlphaFoldDB" id="A0A9Q4L0V2"/>